<organism evidence="9 10">
    <name type="scientific">Apatococcus fuscideae</name>
    <dbReference type="NCBI Taxonomy" id="2026836"/>
    <lineage>
        <taxon>Eukaryota</taxon>
        <taxon>Viridiplantae</taxon>
        <taxon>Chlorophyta</taxon>
        <taxon>core chlorophytes</taxon>
        <taxon>Trebouxiophyceae</taxon>
        <taxon>Chlorellales</taxon>
        <taxon>Chlorellaceae</taxon>
        <taxon>Apatococcus</taxon>
    </lineage>
</organism>
<name>A0AAW1SRK9_9CHLO</name>
<evidence type="ECO:0000256" key="7">
    <source>
        <dbReference type="SAM" id="MobiDB-lite"/>
    </source>
</evidence>
<dbReference type="InterPro" id="IPR027165">
    <property type="entry name" value="CND3"/>
</dbReference>
<dbReference type="InterPro" id="IPR025977">
    <property type="entry name" value="Cnd3_C"/>
</dbReference>
<evidence type="ECO:0000256" key="1">
    <source>
        <dbReference type="ARBA" id="ARBA00004286"/>
    </source>
</evidence>
<feature type="region of interest" description="Disordered" evidence="7">
    <location>
        <begin position="548"/>
        <end position="701"/>
    </location>
</feature>
<dbReference type="EMBL" id="JALJOV010001051">
    <property type="protein sequence ID" value="KAK9855491.1"/>
    <property type="molecule type" value="Genomic_DNA"/>
</dbReference>
<dbReference type="Pfam" id="PF12719">
    <property type="entry name" value="Cnd3"/>
    <property type="match status" value="1"/>
</dbReference>
<evidence type="ECO:0000256" key="6">
    <source>
        <dbReference type="ARBA" id="ARBA00023306"/>
    </source>
</evidence>
<dbReference type="PANTHER" id="PTHR14418:SF5">
    <property type="entry name" value="CONDENSIN COMPLEX SUBUNIT 3"/>
    <property type="match status" value="1"/>
</dbReference>
<feature type="compositionally biased region" description="Low complexity" evidence="7">
    <location>
        <begin position="637"/>
        <end position="646"/>
    </location>
</feature>
<sequence length="1116" mass="119992">MLLAFLDPEQRPDAGLLMMMSLLDNGLIAVEAEASSPLAGADASQQLSSADAMYWRSICCWLQTRSHEKGQAAASGSGASARLDQAAAAQSLEVLDTILPDTADALVATVRLHVDAGPACYFAACQLLHIAATCLDLTDATGCQAAAALVKDLLQMANVGQHQDLLLAATQLGRALMEVFLLPGLQQKASADRCRAVRCMGLLGLIDGRDCMDLVAEISLTRAALVADPSPEVQQTCAWSLCDLALLRGVKNVDAGHFCLLDLEEASTLDEDGNQPAWTIGRSLHLIDLFLACLDGTACQPFGSLDESARMALVGTAIVEGLAKLLMHNNSRSHAPHSGVEEADIIKVLRWLLVANFHASTADLGRMRQCLCVFFPAFAGFSAANRLLLARSIMPAARLATRAAEKPRQSEAPLIFKFGLELLQVSSSSGEFEDAAASQQVWLELAECCLAEARSRPVTSQSKPYILSILKMLQQMPLEECPSCSIKLLKSLAESLHAGTKDKVIAKETADAVRFLEAIDDAPDEVLTEDQLAALMRRVEQYGRDADEQLEGVLDPSEQSSPTRSRVSKRGRAVSSAMRSTAKTGRRRPAASQTPLAENSGESDTDQGSRKPVAAASRRQLPARSARTTKKLKEASSSETSSPSESSDGEACSKATGGLPAADDAKENCPLPRPEKAAATGPRRQLRLSSETLSSQEGLSSTSASSIANRLHAMGLDAAPSQTLTTLADLVVVFGTDAHDEHVSLAHATRAWRKGIRAVIVSNQQPAPEVKEVGARNAELYLDYPDRPNSATFHSQYPGDVRLALAPFLAAKHLDPKTYKWLLIGDDDTFWFLEGVLKLVNGLDHTMPYMITDEKYWHNWQRPLVPRFNEDGAPRCLPCNFDRNVIRVDPQSLFTPPIGCPCTPKLLCESDKRGILDPGCNFPGNMSASQSDIIYSVDGGSGVLLSVGLMQALDLDQVEACITNTSGSASDHIFTACMWQLGYAITVPSIGTMPSNKHSDRIFNPGERDAIYHGGNARFDIMTRLLWAVEGNPACTEHCEQRLLKIVSCHLKSRGLRHLRSAAGVVRALSELYDSFLISKGQMIHHAVTSGLQGSEASSLPCSALQASNASTVIGI</sequence>
<dbReference type="Proteomes" id="UP001485043">
    <property type="component" value="Unassembled WGS sequence"/>
</dbReference>
<evidence type="ECO:0000313" key="9">
    <source>
        <dbReference type="EMBL" id="KAK9855491.1"/>
    </source>
</evidence>
<evidence type="ECO:0000256" key="5">
    <source>
        <dbReference type="ARBA" id="ARBA00023067"/>
    </source>
</evidence>
<evidence type="ECO:0000259" key="8">
    <source>
        <dbReference type="Pfam" id="PF12719"/>
    </source>
</evidence>
<protein>
    <recommendedName>
        <fullName evidence="8">Nuclear condensin complex subunit 3 C-terminal domain-containing protein</fullName>
    </recommendedName>
</protein>
<keyword evidence="2" id="KW-0158">Chromosome</keyword>
<proteinExistence type="predicted"/>
<dbReference type="PANTHER" id="PTHR14418">
    <property type="entry name" value="CONDENSIN COMPLEX SUBUNIT 3-RELATED"/>
    <property type="match status" value="1"/>
</dbReference>
<keyword evidence="5" id="KW-0226">DNA condensation</keyword>
<dbReference type="AlphaFoldDB" id="A0AAW1SRK9"/>
<evidence type="ECO:0000313" key="10">
    <source>
        <dbReference type="Proteomes" id="UP001485043"/>
    </source>
</evidence>
<dbReference type="GO" id="GO:0051301">
    <property type="term" value="P:cell division"/>
    <property type="evidence" value="ECO:0007669"/>
    <property type="project" value="UniProtKB-KW"/>
</dbReference>
<gene>
    <name evidence="9" type="ORF">WJX84_005241</name>
</gene>
<evidence type="ECO:0000256" key="3">
    <source>
        <dbReference type="ARBA" id="ARBA00022618"/>
    </source>
</evidence>
<feature type="compositionally biased region" description="Polar residues" evidence="7">
    <location>
        <begin position="591"/>
        <end position="602"/>
    </location>
</feature>
<evidence type="ECO:0000256" key="2">
    <source>
        <dbReference type="ARBA" id="ARBA00022454"/>
    </source>
</evidence>
<comment type="caution">
    <text evidence="9">The sequence shown here is derived from an EMBL/GenBank/DDBJ whole genome shotgun (WGS) entry which is preliminary data.</text>
</comment>
<comment type="subcellular location">
    <subcellularLocation>
        <location evidence="1">Chromosome</location>
    </subcellularLocation>
</comment>
<reference evidence="9 10" key="1">
    <citation type="journal article" date="2024" name="Nat. Commun.">
        <title>Phylogenomics reveals the evolutionary origins of lichenization in chlorophyte algae.</title>
        <authorList>
            <person name="Puginier C."/>
            <person name="Libourel C."/>
            <person name="Otte J."/>
            <person name="Skaloud P."/>
            <person name="Haon M."/>
            <person name="Grisel S."/>
            <person name="Petersen M."/>
            <person name="Berrin J.G."/>
            <person name="Delaux P.M."/>
            <person name="Dal Grande F."/>
            <person name="Keller J."/>
        </authorList>
    </citation>
    <scope>NUCLEOTIDE SEQUENCE [LARGE SCALE GENOMIC DNA]</scope>
    <source>
        <strain evidence="9 10">SAG 2523</strain>
    </source>
</reference>
<evidence type="ECO:0000256" key="4">
    <source>
        <dbReference type="ARBA" id="ARBA00022776"/>
    </source>
</evidence>
<keyword evidence="3" id="KW-0132">Cell division</keyword>
<feature type="compositionally biased region" description="Polar residues" evidence="7">
    <location>
        <begin position="687"/>
        <end position="701"/>
    </location>
</feature>
<dbReference type="Gene3D" id="3.90.550.50">
    <property type="match status" value="1"/>
</dbReference>
<dbReference type="GO" id="GO:0007076">
    <property type="term" value="P:mitotic chromosome condensation"/>
    <property type="evidence" value="ECO:0007669"/>
    <property type="project" value="InterPro"/>
</dbReference>
<keyword evidence="4" id="KW-0498">Mitosis</keyword>
<keyword evidence="10" id="KW-1185">Reference proteome</keyword>
<dbReference type="GO" id="GO:0000793">
    <property type="term" value="C:condensed chromosome"/>
    <property type="evidence" value="ECO:0007669"/>
    <property type="project" value="TreeGrafter"/>
</dbReference>
<accession>A0AAW1SRK9</accession>
<keyword evidence="6" id="KW-0131">Cell cycle</keyword>
<feature type="domain" description="Nuclear condensin complex subunit 3 C-terminal" evidence="8">
    <location>
        <begin position="174"/>
        <end position="473"/>
    </location>
</feature>
<dbReference type="GO" id="GO:0000796">
    <property type="term" value="C:condensin complex"/>
    <property type="evidence" value="ECO:0007669"/>
    <property type="project" value="InterPro"/>
</dbReference>